<evidence type="ECO:0000313" key="2">
    <source>
        <dbReference type="EMBL" id="RPB10235.1"/>
    </source>
</evidence>
<organism evidence="2 3">
    <name type="scientific">Morchella conica CCBAS932</name>
    <dbReference type="NCBI Taxonomy" id="1392247"/>
    <lineage>
        <taxon>Eukaryota</taxon>
        <taxon>Fungi</taxon>
        <taxon>Dikarya</taxon>
        <taxon>Ascomycota</taxon>
        <taxon>Pezizomycotina</taxon>
        <taxon>Pezizomycetes</taxon>
        <taxon>Pezizales</taxon>
        <taxon>Morchellaceae</taxon>
        <taxon>Morchella</taxon>
    </lineage>
</organism>
<name>A0A3N4KWR5_9PEZI</name>
<feature type="compositionally biased region" description="Low complexity" evidence="1">
    <location>
        <begin position="48"/>
        <end position="60"/>
    </location>
</feature>
<feature type="compositionally biased region" description="Acidic residues" evidence="1">
    <location>
        <begin position="83"/>
        <end position="100"/>
    </location>
</feature>
<keyword evidence="3" id="KW-1185">Reference proteome</keyword>
<dbReference type="InParanoid" id="A0A3N4KWR5"/>
<dbReference type="AlphaFoldDB" id="A0A3N4KWR5"/>
<feature type="compositionally biased region" description="Basic and acidic residues" evidence="1">
    <location>
        <begin position="73"/>
        <end position="82"/>
    </location>
</feature>
<reference evidence="2 3" key="1">
    <citation type="journal article" date="2018" name="Nat. Ecol. Evol.">
        <title>Pezizomycetes genomes reveal the molecular basis of ectomycorrhizal truffle lifestyle.</title>
        <authorList>
            <person name="Murat C."/>
            <person name="Payen T."/>
            <person name="Noel B."/>
            <person name="Kuo A."/>
            <person name="Morin E."/>
            <person name="Chen J."/>
            <person name="Kohler A."/>
            <person name="Krizsan K."/>
            <person name="Balestrini R."/>
            <person name="Da Silva C."/>
            <person name="Montanini B."/>
            <person name="Hainaut M."/>
            <person name="Levati E."/>
            <person name="Barry K.W."/>
            <person name="Belfiori B."/>
            <person name="Cichocki N."/>
            <person name="Clum A."/>
            <person name="Dockter R.B."/>
            <person name="Fauchery L."/>
            <person name="Guy J."/>
            <person name="Iotti M."/>
            <person name="Le Tacon F."/>
            <person name="Lindquist E.A."/>
            <person name="Lipzen A."/>
            <person name="Malagnac F."/>
            <person name="Mello A."/>
            <person name="Molinier V."/>
            <person name="Miyauchi S."/>
            <person name="Poulain J."/>
            <person name="Riccioni C."/>
            <person name="Rubini A."/>
            <person name="Sitrit Y."/>
            <person name="Splivallo R."/>
            <person name="Traeger S."/>
            <person name="Wang M."/>
            <person name="Zifcakova L."/>
            <person name="Wipf D."/>
            <person name="Zambonelli A."/>
            <person name="Paolocci F."/>
            <person name="Nowrousian M."/>
            <person name="Ottonello S."/>
            <person name="Baldrian P."/>
            <person name="Spatafora J.W."/>
            <person name="Henrissat B."/>
            <person name="Nagy L.G."/>
            <person name="Aury J.M."/>
            <person name="Wincker P."/>
            <person name="Grigoriev I.V."/>
            <person name="Bonfante P."/>
            <person name="Martin F.M."/>
        </authorList>
    </citation>
    <scope>NUCLEOTIDE SEQUENCE [LARGE SCALE GENOMIC DNA]</scope>
    <source>
        <strain evidence="2 3">CCBAS932</strain>
    </source>
</reference>
<dbReference type="Proteomes" id="UP000277580">
    <property type="component" value="Unassembled WGS sequence"/>
</dbReference>
<dbReference type="EMBL" id="ML119144">
    <property type="protein sequence ID" value="RPB10235.1"/>
    <property type="molecule type" value="Genomic_DNA"/>
</dbReference>
<dbReference type="OrthoDB" id="10505732at2759"/>
<evidence type="ECO:0000256" key="1">
    <source>
        <dbReference type="SAM" id="MobiDB-lite"/>
    </source>
</evidence>
<feature type="region of interest" description="Disordered" evidence="1">
    <location>
        <begin position="18"/>
        <end position="125"/>
    </location>
</feature>
<sequence>MDWTRKLKTKCLKLINANKEEPTPEDLIPLVEILPRQPKPKPEARIAGNSRLPRSGGPRSRPGPPKKGHRRYKFGDLEKRETTDEDEGQNQEEEEEDDGHEAEMDAISIVHMLDDEVPGKGSAAE</sequence>
<protein>
    <submittedName>
        <fullName evidence="2">Uncharacterized protein</fullName>
    </submittedName>
</protein>
<accession>A0A3N4KWR5</accession>
<proteinExistence type="predicted"/>
<evidence type="ECO:0000313" key="3">
    <source>
        <dbReference type="Proteomes" id="UP000277580"/>
    </source>
</evidence>
<gene>
    <name evidence="2" type="ORF">P167DRAFT_547331</name>
</gene>